<evidence type="ECO:0000313" key="2">
    <source>
        <dbReference type="EMBL" id="KAF5762149.1"/>
    </source>
</evidence>
<reference evidence="2" key="3">
    <citation type="submission" date="2020-06" db="EMBL/GenBank/DDBJ databases">
        <title>Helianthus annuus Genome sequencing and assembly Release 2.</title>
        <authorList>
            <person name="Gouzy J."/>
            <person name="Langlade N."/>
            <person name="Munos S."/>
        </authorList>
    </citation>
    <scope>NUCLEOTIDE SEQUENCE</scope>
    <source>
        <tissue evidence="2">Leaves</tissue>
    </source>
</reference>
<feature type="domain" description="F-box/LRR-repeat protein 15/At3g58940/PEG3-like LRR" evidence="1">
    <location>
        <begin position="27"/>
        <end position="98"/>
    </location>
</feature>
<dbReference type="InParanoid" id="A0A251S2U8"/>
<evidence type="ECO:0000259" key="1">
    <source>
        <dbReference type="Pfam" id="PF24758"/>
    </source>
</evidence>
<dbReference type="Gramene" id="mRNA:HanXRQr2_Chr16g0773401">
    <property type="protein sequence ID" value="mRNA:HanXRQr2_Chr16g0773401"/>
    <property type="gene ID" value="HanXRQr2_Chr16g0773401"/>
</dbReference>
<dbReference type="AlphaFoldDB" id="A0A251S2U8"/>
<dbReference type="EMBL" id="MNCJ02000331">
    <property type="protein sequence ID" value="KAF5762149.1"/>
    <property type="molecule type" value="Genomic_DNA"/>
</dbReference>
<keyword evidence="4" id="KW-1185">Reference proteome</keyword>
<reference evidence="2 4" key="1">
    <citation type="journal article" date="2017" name="Nature">
        <title>The sunflower genome provides insights into oil metabolism, flowering and Asterid evolution.</title>
        <authorList>
            <person name="Badouin H."/>
            <person name="Gouzy J."/>
            <person name="Grassa C.J."/>
            <person name="Murat F."/>
            <person name="Staton S.E."/>
            <person name="Cottret L."/>
            <person name="Lelandais-Briere C."/>
            <person name="Owens G.L."/>
            <person name="Carrere S."/>
            <person name="Mayjonade B."/>
            <person name="Legrand L."/>
            <person name="Gill N."/>
            <person name="Kane N.C."/>
            <person name="Bowers J.E."/>
            <person name="Hubner S."/>
            <person name="Bellec A."/>
            <person name="Berard A."/>
            <person name="Berges H."/>
            <person name="Blanchet N."/>
            <person name="Boniface M.C."/>
            <person name="Brunel D."/>
            <person name="Catrice O."/>
            <person name="Chaidir N."/>
            <person name="Claudel C."/>
            <person name="Donnadieu C."/>
            <person name="Faraut T."/>
            <person name="Fievet G."/>
            <person name="Helmstetter N."/>
            <person name="King M."/>
            <person name="Knapp S.J."/>
            <person name="Lai Z."/>
            <person name="Le Paslier M.C."/>
            <person name="Lippi Y."/>
            <person name="Lorenzon L."/>
            <person name="Mandel J.R."/>
            <person name="Marage G."/>
            <person name="Marchand G."/>
            <person name="Marquand E."/>
            <person name="Bret-Mestries E."/>
            <person name="Morien E."/>
            <person name="Nambeesan S."/>
            <person name="Nguyen T."/>
            <person name="Pegot-Espagnet P."/>
            <person name="Pouilly N."/>
            <person name="Raftis F."/>
            <person name="Sallet E."/>
            <person name="Schiex T."/>
            <person name="Thomas J."/>
            <person name="Vandecasteele C."/>
            <person name="Vares D."/>
            <person name="Vear F."/>
            <person name="Vautrin S."/>
            <person name="Crespi M."/>
            <person name="Mangin B."/>
            <person name="Burke J.M."/>
            <person name="Salse J."/>
            <person name="Munos S."/>
            <person name="Vincourt P."/>
            <person name="Rieseberg L.H."/>
            <person name="Langlade N.B."/>
        </authorList>
    </citation>
    <scope>NUCLEOTIDE SEQUENCE [LARGE SCALE GENOMIC DNA]</scope>
    <source>
        <strain evidence="4">cv. SF193</strain>
        <tissue evidence="2">Leaves</tissue>
    </source>
</reference>
<evidence type="ECO:0000313" key="3">
    <source>
        <dbReference type="EMBL" id="OTF93035.1"/>
    </source>
</evidence>
<sequence>MHTLTYYLPNFVVTSRPDPRILPLLLHKLLPSFFRLHQLTVLKLHNCVFQPPAMFKGFSWLIRLDFENVGINADVLLRLISNCPLLAAFTLIGDEKHLKGCWNSDYVELVEDLPHIEFLRMSSYPIQCFATSLAPQKLPALLVRLKYLYLSGLCFKKENALRSALLCITSSPNVERIIMEMHHNPTEPVSQTAMNFFELQDYAYVIFDYLRKITITNFTNMKPLMNFVKLILTNSPMLKLIFIVIDERVAVDDEVEMLKELIQYPRASARAQIIFERP</sequence>
<dbReference type="EMBL" id="CM007905">
    <property type="protein sequence ID" value="OTF93035.1"/>
    <property type="molecule type" value="Genomic_DNA"/>
</dbReference>
<reference evidence="3" key="2">
    <citation type="submission" date="2017-02" db="EMBL/GenBank/DDBJ databases">
        <title>Sunflower complete genome.</title>
        <authorList>
            <person name="Langlade N."/>
            <person name="Munos S."/>
        </authorList>
    </citation>
    <scope>NUCLEOTIDE SEQUENCE [LARGE SCALE GENOMIC DNA]</scope>
    <source>
        <tissue evidence="3">Leaves</tissue>
    </source>
</reference>
<dbReference type="InterPro" id="IPR055411">
    <property type="entry name" value="LRR_FXL15/At3g58940/PEG3-like"/>
</dbReference>
<dbReference type="InterPro" id="IPR032675">
    <property type="entry name" value="LRR_dom_sf"/>
</dbReference>
<dbReference type="Pfam" id="PF24758">
    <property type="entry name" value="LRR_At5g56370"/>
    <property type="match status" value="1"/>
</dbReference>
<name>A0A251S2U8_HELAN</name>
<dbReference type="PANTHER" id="PTHR31639">
    <property type="entry name" value="F-BOX PROTEIN-LIKE"/>
    <property type="match status" value="1"/>
</dbReference>
<accession>A0A251S2U8</accession>
<dbReference type="OMA" id="RIIMEMH"/>
<organism evidence="3 4">
    <name type="scientific">Helianthus annuus</name>
    <name type="common">Common sunflower</name>
    <dbReference type="NCBI Taxonomy" id="4232"/>
    <lineage>
        <taxon>Eukaryota</taxon>
        <taxon>Viridiplantae</taxon>
        <taxon>Streptophyta</taxon>
        <taxon>Embryophyta</taxon>
        <taxon>Tracheophyta</taxon>
        <taxon>Spermatophyta</taxon>
        <taxon>Magnoliopsida</taxon>
        <taxon>eudicotyledons</taxon>
        <taxon>Gunneridae</taxon>
        <taxon>Pentapetalae</taxon>
        <taxon>asterids</taxon>
        <taxon>campanulids</taxon>
        <taxon>Asterales</taxon>
        <taxon>Asteraceae</taxon>
        <taxon>Asteroideae</taxon>
        <taxon>Heliantheae alliance</taxon>
        <taxon>Heliantheae</taxon>
        <taxon>Helianthus</taxon>
    </lineage>
</organism>
<protein>
    <submittedName>
        <fullName evidence="2">Leucine-rich repeat domain superfamily</fullName>
    </submittedName>
    <submittedName>
        <fullName evidence="3">Putative leucine-rich repeat domain, L domain-like protein</fullName>
    </submittedName>
</protein>
<dbReference type="Gene3D" id="3.80.10.10">
    <property type="entry name" value="Ribonuclease Inhibitor"/>
    <property type="match status" value="1"/>
</dbReference>
<evidence type="ECO:0000313" key="4">
    <source>
        <dbReference type="Proteomes" id="UP000215914"/>
    </source>
</evidence>
<gene>
    <name evidence="3" type="ORF">HannXRQ_Chr16g0528471</name>
    <name evidence="2" type="ORF">HanXRQr2_Chr16g0773401</name>
</gene>
<dbReference type="SUPFAM" id="SSF52047">
    <property type="entry name" value="RNI-like"/>
    <property type="match status" value="1"/>
</dbReference>
<dbReference type="PANTHER" id="PTHR31639:SF326">
    <property type="entry name" value="F-BOX DOMAIN, FBD DOMAIN, F-BOX-LIKE DOMAIN SUPERFAMILY PROTEIN"/>
    <property type="match status" value="1"/>
</dbReference>
<proteinExistence type="predicted"/>
<dbReference type="Proteomes" id="UP000215914">
    <property type="component" value="Chromosome 16"/>
</dbReference>